<dbReference type="SUPFAM" id="SSF50952">
    <property type="entry name" value="Soluble quinoprotein glucose dehydrogenase"/>
    <property type="match status" value="1"/>
</dbReference>
<accession>A0A7L5A1C7</accession>
<proteinExistence type="predicted"/>
<dbReference type="PROSITE" id="PS51257">
    <property type="entry name" value="PROKAR_LIPOPROTEIN"/>
    <property type="match status" value="1"/>
</dbReference>
<dbReference type="PANTHER" id="PTHR19328:SF55">
    <property type="entry name" value="BLR6566 PROTEIN"/>
    <property type="match status" value="1"/>
</dbReference>
<dbReference type="EMBL" id="VTWU01000005">
    <property type="protein sequence ID" value="KAA9331654.1"/>
    <property type="molecule type" value="Genomic_DNA"/>
</dbReference>
<dbReference type="InterPro" id="IPR011041">
    <property type="entry name" value="Quinoprot_gluc/sorb_DH_b-prop"/>
</dbReference>
<dbReference type="PANTHER" id="PTHR19328">
    <property type="entry name" value="HEDGEHOG-INTERACTING PROTEIN"/>
    <property type="match status" value="1"/>
</dbReference>
<dbReference type="AlphaFoldDB" id="A0A7L5A1C7"/>
<sequence length="443" mass="47878">MKYVPLSLLVSAAVLVACNQEKQEKRAAQDELPSTVKAETGEEILLPAPYATKSVKNFSKHIGWPAGKTPTAPAGFVVTAYAKDFDSPRWTYVLPNGDVLVAEANTVPSTTTKKIAAKLDLGPSQANKETSANRITLLRDADKDGRPELRTTFLTGLSQPFGMLVLDKYFYVANTDGVLRFPYTAGQTKISGAGQSVLALPKGGYNNHWTRNLLAAPDGSKVYVSVGSGSNVMEHGAANEVRRANILEINPDGSGERVYASGLRNPVGMGWAPGTQTLWTAVNERDELGDDLVPDYLTSVQPGGFYGWPYAYFGQHEDPRRKGERPDLVQKTLVPEVPLGPHTASLGLAFYTQKAFPEKYQGGAFIGQHGSWNRSQFSGYKVVFVPFRNGKPSGPPEDFLTGFIGNEARKEVYGRPVGVTTLPDGALLVADDASGILWRVAAQ</sequence>
<dbReference type="Pfam" id="PF07995">
    <property type="entry name" value="GSDH"/>
    <property type="match status" value="1"/>
</dbReference>
<comment type="caution">
    <text evidence="1">The sequence shown here is derived from an EMBL/GenBank/DDBJ whole genome shotgun (WGS) entry which is preliminary data.</text>
</comment>
<keyword evidence="2" id="KW-1185">Reference proteome</keyword>
<dbReference type="Gene3D" id="2.120.10.30">
    <property type="entry name" value="TolB, C-terminal domain"/>
    <property type="match status" value="1"/>
</dbReference>
<reference evidence="1 2" key="1">
    <citation type="submission" date="2019-09" db="EMBL/GenBank/DDBJ databases">
        <title>Genome sequence of Hymenobacter sp. M3.</title>
        <authorList>
            <person name="Srinivasan S."/>
        </authorList>
    </citation>
    <scope>NUCLEOTIDE SEQUENCE [LARGE SCALE GENOMIC DNA]</scope>
    <source>
        <strain evidence="1 2">M3</strain>
    </source>
</reference>
<dbReference type="Proteomes" id="UP000326380">
    <property type="component" value="Unassembled WGS sequence"/>
</dbReference>
<organism evidence="1 2">
    <name type="scientific">Hymenobacter busanensis</name>
    <dbReference type="NCBI Taxonomy" id="2607656"/>
    <lineage>
        <taxon>Bacteria</taxon>
        <taxon>Pseudomonadati</taxon>
        <taxon>Bacteroidota</taxon>
        <taxon>Cytophagia</taxon>
        <taxon>Cytophagales</taxon>
        <taxon>Hymenobacteraceae</taxon>
        <taxon>Hymenobacter</taxon>
    </lineage>
</organism>
<dbReference type="InterPro" id="IPR012938">
    <property type="entry name" value="Glc/Sorbosone_DH"/>
</dbReference>
<evidence type="ECO:0000313" key="1">
    <source>
        <dbReference type="EMBL" id="KAA9331654.1"/>
    </source>
</evidence>
<dbReference type="InterPro" id="IPR011042">
    <property type="entry name" value="6-blade_b-propeller_TolB-like"/>
</dbReference>
<name>A0A7L5A1C7_9BACT</name>
<protein>
    <submittedName>
        <fullName evidence="1">Sorbosone dehydrogenase family protein</fullName>
    </submittedName>
</protein>
<evidence type="ECO:0000313" key="2">
    <source>
        <dbReference type="Proteomes" id="UP000326380"/>
    </source>
</evidence>
<dbReference type="RefSeq" id="WP_151079834.1">
    <property type="nucleotide sequence ID" value="NZ_CP047647.1"/>
</dbReference>
<gene>
    <name evidence="1" type="ORF">F0P96_15590</name>
</gene>